<dbReference type="AlphaFoldDB" id="A0A2S0M8I0"/>
<evidence type="ECO:0000313" key="1">
    <source>
        <dbReference type="EMBL" id="AVO27791.1"/>
    </source>
</evidence>
<protein>
    <submittedName>
        <fullName evidence="1">Uncharacterized protein</fullName>
    </submittedName>
</protein>
<organism evidence="1 2">
    <name type="scientific">Megasphaera elsdenii</name>
    <dbReference type="NCBI Taxonomy" id="907"/>
    <lineage>
        <taxon>Bacteria</taxon>
        <taxon>Bacillati</taxon>
        <taxon>Bacillota</taxon>
        <taxon>Negativicutes</taxon>
        <taxon>Veillonellales</taxon>
        <taxon>Veillonellaceae</taxon>
        <taxon>Megasphaera</taxon>
    </lineage>
</organism>
<accession>A0A2S0M8I0</accession>
<dbReference type="Proteomes" id="UP000238358">
    <property type="component" value="Chromosome"/>
</dbReference>
<proteinExistence type="predicted"/>
<reference evidence="1 2" key="1">
    <citation type="journal article" date="2018" name="Genome Announc.">
        <title>Complete genomes of two Megasphaera elsdenii strains, NCIMB 702410 and ATCC 25940.</title>
        <authorList>
            <person name="Hatmaker E.A."/>
            <person name="O'Dell K."/>
            <person name="Riley L.A."/>
            <person name="Klingeman D.M."/>
            <person name="Guss A.M."/>
        </authorList>
    </citation>
    <scope>NUCLEOTIDE SEQUENCE [LARGE SCALE GENOMIC DNA]</scope>
    <source>
        <strain evidence="1 2">NCIMB702410</strain>
    </source>
</reference>
<dbReference type="RefSeq" id="WP_027895221.1">
    <property type="nucleotide sequence ID" value="NZ_CP027569.1"/>
</dbReference>
<evidence type="ECO:0000313" key="2">
    <source>
        <dbReference type="Proteomes" id="UP000238358"/>
    </source>
</evidence>
<name>A0A2S0M8I0_MEGEL</name>
<dbReference type="EMBL" id="CP027569">
    <property type="protein sequence ID" value="AVO27791.1"/>
    <property type="molecule type" value="Genomic_DNA"/>
</dbReference>
<gene>
    <name evidence="1" type="ORF">C6Y28_09280</name>
</gene>
<sequence length="102" mass="12276">MKDVFESKTELNAQIKSMMHEIIKSRGLDGKIAMMPIENGCKGRLPCYYDHQGKIYRFTVHMWQINELPKEEWYDELVHRLNAAIREFKEKGIEFKRHPFIY</sequence>